<accession>A0A1B6L8L5</accession>
<protein>
    <submittedName>
        <fullName evidence="1">Uncharacterized protein</fullName>
    </submittedName>
</protein>
<dbReference type="AlphaFoldDB" id="A0A1B6L8L5"/>
<sequence length="180" mass="20798">FDNVNVILCVANSNFKLSRQIDSREIKIKMEFKILECAEPTLNWFCKELKLQARGNLVSIEDSRQKRRRSIVMGKFVKVIGSCPTRKEIVLIAKEVLPNCKYGQKYKVAVKRELALALMQFSPARGDRLAFYEPYIYPNPCFDDKRIKTGKKPPKYLCEVGRETQKCVMWAAKKQGPSDE</sequence>
<gene>
    <name evidence="1" type="ORF">g.26015</name>
</gene>
<evidence type="ECO:0000313" key="1">
    <source>
        <dbReference type="EMBL" id="JAT20038.1"/>
    </source>
</evidence>
<feature type="non-terminal residue" evidence="1">
    <location>
        <position position="1"/>
    </location>
</feature>
<reference evidence="1" key="1">
    <citation type="submission" date="2015-11" db="EMBL/GenBank/DDBJ databases">
        <title>De novo transcriptome assembly of four potential Pierce s Disease insect vectors from Arizona vineyards.</title>
        <authorList>
            <person name="Tassone E.E."/>
        </authorList>
    </citation>
    <scope>NUCLEOTIDE SEQUENCE</scope>
</reference>
<proteinExistence type="predicted"/>
<name>A0A1B6L8L5_9HEMI</name>
<dbReference type="EMBL" id="GEBQ01019939">
    <property type="protein sequence ID" value="JAT20038.1"/>
    <property type="molecule type" value="Transcribed_RNA"/>
</dbReference>
<organism evidence="1">
    <name type="scientific">Graphocephala atropunctata</name>
    <dbReference type="NCBI Taxonomy" id="36148"/>
    <lineage>
        <taxon>Eukaryota</taxon>
        <taxon>Metazoa</taxon>
        <taxon>Ecdysozoa</taxon>
        <taxon>Arthropoda</taxon>
        <taxon>Hexapoda</taxon>
        <taxon>Insecta</taxon>
        <taxon>Pterygota</taxon>
        <taxon>Neoptera</taxon>
        <taxon>Paraneoptera</taxon>
        <taxon>Hemiptera</taxon>
        <taxon>Auchenorrhyncha</taxon>
        <taxon>Membracoidea</taxon>
        <taxon>Cicadellidae</taxon>
        <taxon>Cicadellinae</taxon>
        <taxon>Cicadellini</taxon>
        <taxon>Graphocephala</taxon>
    </lineage>
</organism>